<dbReference type="Proteomes" id="UP000610373">
    <property type="component" value="Unassembled WGS sequence"/>
</dbReference>
<reference evidence="2" key="1">
    <citation type="submission" date="2020-10" db="EMBL/GenBank/DDBJ databases">
        <authorList>
            <person name="Hahn C.J."/>
            <person name="Laso-Perez R."/>
            <person name="Vulcano F."/>
            <person name="Vaziourakis K.-M."/>
            <person name="Stokke R."/>
            <person name="Steen I.H."/>
            <person name="Teske A."/>
            <person name="Boetius A."/>
            <person name="Liebeke M."/>
            <person name="Amann R."/>
            <person name="Knittel K."/>
        </authorList>
    </citation>
    <scope>NUCLEOTIDE SEQUENCE</scope>
    <source>
        <strain evidence="2">Gfbio:e3339647-f889-4370-9287-4fb5cb688e4c:AG392O15_GoMArc1</strain>
    </source>
</reference>
<evidence type="ECO:0000313" key="2">
    <source>
        <dbReference type="EMBL" id="CAD6492964.1"/>
    </source>
</evidence>
<dbReference type="PROSITE" id="PS51740">
    <property type="entry name" value="SPOVT_ABRB"/>
    <property type="match status" value="1"/>
</dbReference>
<dbReference type="AlphaFoldDB" id="A0A811T6U0"/>
<gene>
    <name evidence="2" type="ORF">CHKLHMKO_00384</name>
</gene>
<sequence>MAITVIDEKGRIQIPERIRGELSLKSGEEFEVKTEGEKITLLPFISPEEFIKRMEGKIKSGNRTISPEEIKSIWKMR</sequence>
<evidence type="ECO:0000313" key="3">
    <source>
        <dbReference type="Proteomes" id="UP000610373"/>
    </source>
</evidence>
<proteinExistence type="predicted"/>
<evidence type="ECO:0000259" key="1">
    <source>
        <dbReference type="PROSITE" id="PS51740"/>
    </source>
</evidence>
<protein>
    <recommendedName>
        <fullName evidence="1">SpoVT-AbrB domain-containing protein</fullName>
    </recommendedName>
</protein>
<dbReference type="InterPro" id="IPR037914">
    <property type="entry name" value="SpoVT-AbrB_sf"/>
</dbReference>
<dbReference type="NCBIfam" id="TIGR01439">
    <property type="entry name" value="lp_hng_hel_AbrB"/>
    <property type="match status" value="1"/>
</dbReference>
<name>A0A811T6U0_9EURY</name>
<feature type="domain" description="SpoVT-AbrB" evidence="1">
    <location>
        <begin position="1"/>
        <end position="46"/>
    </location>
</feature>
<dbReference type="SMART" id="SM00966">
    <property type="entry name" value="SpoVT_AbrB"/>
    <property type="match status" value="1"/>
</dbReference>
<dbReference type="SUPFAM" id="SSF89447">
    <property type="entry name" value="AbrB/MazE/MraZ-like"/>
    <property type="match status" value="1"/>
</dbReference>
<dbReference type="GO" id="GO:0003677">
    <property type="term" value="F:DNA binding"/>
    <property type="evidence" value="ECO:0007669"/>
    <property type="project" value="InterPro"/>
</dbReference>
<accession>A0A811T6U0</accession>
<dbReference type="Gene3D" id="2.10.260.10">
    <property type="match status" value="1"/>
</dbReference>
<dbReference type="EMBL" id="CAJHIO010000022">
    <property type="protein sequence ID" value="CAD6492964.1"/>
    <property type="molecule type" value="Genomic_DNA"/>
</dbReference>
<dbReference type="InterPro" id="IPR007159">
    <property type="entry name" value="SpoVT-AbrB_dom"/>
</dbReference>
<comment type="caution">
    <text evidence="2">The sequence shown here is derived from an EMBL/GenBank/DDBJ whole genome shotgun (WGS) entry which is preliminary data.</text>
</comment>
<organism evidence="2 3">
    <name type="scientific">Candidatus Argoarchaeum ethanivorans</name>
    <dbReference type="NCBI Taxonomy" id="2608793"/>
    <lineage>
        <taxon>Archaea</taxon>
        <taxon>Methanobacteriati</taxon>
        <taxon>Methanobacteriota</taxon>
        <taxon>Stenosarchaea group</taxon>
        <taxon>Methanomicrobia</taxon>
        <taxon>Methanosarcinales</taxon>
        <taxon>Methanosarcinales incertae sedis</taxon>
        <taxon>GOM Arc I cluster</taxon>
        <taxon>Candidatus Argoarchaeum</taxon>
    </lineage>
</organism>